<comment type="caution">
    <text evidence="1">The sequence shown here is derived from an EMBL/GenBank/DDBJ whole genome shotgun (WGS) entry which is preliminary data.</text>
</comment>
<gene>
    <name evidence="1" type="ORF">BW143_17205</name>
</gene>
<dbReference type="RefSeq" id="WP_076760304.1">
    <property type="nucleotide sequence ID" value="NZ_JARMMH010000013.1"/>
</dbReference>
<name>A0A1R1S0J8_9BACI</name>
<protein>
    <submittedName>
        <fullName evidence="1">Uncharacterized protein</fullName>
    </submittedName>
</protein>
<evidence type="ECO:0000313" key="1">
    <source>
        <dbReference type="EMBL" id="OMI01431.1"/>
    </source>
</evidence>
<accession>A0A1R1QDW2</accession>
<proteinExistence type="predicted"/>
<dbReference type="AlphaFoldDB" id="A0A1R1S0J8"/>
<sequence>MKSALVYGADEFFGLSFCECLLEEGVDIGVKLDDPSDETKRLYLEERLMWLVRNQHFRMIEKEPETEYDKVFIQYTGCMLDEELDDLIQNKPVFLFVYKHQMVEDLRERFEQKGADIIVLPDMYGPWDVREDDGVQRESCFFVDDIAAQLAVYTAQNDPSGLQFKQQTTAEEADAIIEEWKRQMSTFFDKK</sequence>
<dbReference type="EMBL" id="MTJL01000036">
    <property type="protein sequence ID" value="OMI01431.1"/>
    <property type="molecule type" value="Genomic_DNA"/>
</dbReference>
<organism evidence="1 2">
    <name type="scientific">Bacillus swezeyi</name>
    <dbReference type="NCBI Taxonomy" id="1925020"/>
    <lineage>
        <taxon>Bacteria</taxon>
        <taxon>Bacillati</taxon>
        <taxon>Bacillota</taxon>
        <taxon>Bacilli</taxon>
        <taxon>Bacillales</taxon>
        <taxon>Bacillaceae</taxon>
        <taxon>Bacillus</taxon>
    </lineage>
</organism>
<reference evidence="1 2" key="1">
    <citation type="submission" date="2017-01" db="EMBL/GenBank/DDBJ databases">
        <title>Bacillus phylogenomics.</title>
        <authorList>
            <person name="Dunlap C."/>
        </authorList>
    </citation>
    <scope>NUCLEOTIDE SEQUENCE [LARGE SCALE GENOMIC DNA]</scope>
    <source>
        <strain evidence="1 2">NRRL B-41282</strain>
    </source>
</reference>
<accession>A0A1R1S0J8</accession>
<dbReference type="Proteomes" id="UP000187367">
    <property type="component" value="Unassembled WGS sequence"/>
</dbReference>
<dbReference type="OrthoDB" id="2938417at2"/>
<evidence type="ECO:0000313" key="2">
    <source>
        <dbReference type="Proteomes" id="UP000187367"/>
    </source>
</evidence>
<keyword evidence="2" id="KW-1185">Reference proteome</keyword>